<evidence type="ECO:0000313" key="4">
    <source>
        <dbReference type="EMBL" id="AGA92247.1"/>
    </source>
</evidence>
<evidence type="ECO:0000313" key="5">
    <source>
        <dbReference type="Proteomes" id="UP000010816"/>
    </source>
</evidence>
<comment type="similarity">
    <text evidence="1">Belongs to the sulfotransferase 1 family.</text>
</comment>
<dbReference type="eggNOG" id="ENOG502ZB7Q">
    <property type="taxonomic scope" value="Bacteria"/>
</dbReference>
<dbReference type="GO" id="GO:0008146">
    <property type="term" value="F:sulfotransferase activity"/>
    <property type="evidence" value="ECO:0007669"/>
    <property type="project" value="InterPro"/>
</dbReference>
<keyword evidence="2 4" id="KW-0808">Transferase</keyword>
<gene>
    <name evidence="4" type="ORF">Thimo_3591</name>
</gene>
<dbReference type="AlphaFoldDB" id="L0H2G7"/>
<organism evidence="4 5">
    <name type="scientific">Thioflavicoccus mobilis 8321</name>
    <dbReference type="NCBI Taxonomy" id="765912"/>
    <lineage>
        <taxon>Bacteria</taxon>
        <taxon>Pseudomonadati</taxon>
        <taxon>Pseudomonadota</taxon>
        <taxon>Gammaproteobacteria</taxon>
        <taxon>Chromatiales</taxon>
        <taxon>Chromatiaceae</taxon>
        <taxon>Thioflavicoccus</taxon>
    </lineage>
</organism>
<dbReference type="HOGENOM" id="CLU_027239_4_1_6"/>
<dbReference type="Gene3D" id="3.40.50.300">
    <property type="entry name" value="P-loop containing nucleotide triphosphate hydrolases"/>
    <property type="match status" value="1"/>
</dbReference>
<protein>
    <submittedName>
        <fullName evidence="4">Sulfotransferase family protein</fullName>
    </submittedName>
</protein>
<evidence type="ECO:0000256" key="1">
    <source>
        <dbReference type="ARBA" id="ARBA00005771"/>
    </source>
</evidence>
<dbReference type="Proteomes" id="UP000010816">
    <property type="component" value="Chromosome"/>
</dbReference>
<dbReference type="Pfam" id="PF00685">
    <property type="entry name" value="Sulfotransfer_1"/>
    <property type="match status" value="1"/>
</dbReference>
<dbReference type="InterPro" id="IPR000863">
    <property type="entry name" value="Sulfotransferase_dom"/>
</dbReference>
<evidence type="ECO:0000256" key="2">
    <source>
        <dbReference type="ARBA" id="ARBA00022679"/>
    </source>
</evidence>
<dbReference type="EMBL" id="CP003051">
    <property type="protein sequence ID" value="AGA92247.1"/>
    <property type="molecule type" value="Genomic_DNA"/>
</dbReference>
<dbReference type="OrthoDB" id="9804504at2"/>
<keyword evidence="5" id="KW-1185">Reference proteome</keyword>
<sequence length="281" mass="32202">MPRTIWLASYPKSGNTWFRIFLASLLYPKRRPLDLNDLPLQTPIASSRIHFDETLGVPSALLTPAEAARLRPMADRLLNDLWEGSRLVRKAHDAYTWLPDGRPLMGRAPNFAAIYLLRDPWDVAVSAAHHFSCKLDEAVRHLNNPHFTVARNRRGLESQLPQRLLSWEGHALSWLSAPMPVHLMRFEAMKQDPLSTFRAAVRFLGFEHDDCAIEEALEACRFERLQQREREQRFREAPAKATGFFRSGAVGEGRARLSPAQLEGLMRMKRRVDRAIGERFG</sequence>
<proteinExistence type="inferred from homology"/>
<dbReference type="RefSeq" id="WP_015282372.1">
    <property type="nucleotide sequence ID" value="NC_019940.1"/>
</dbReference>
<evidence type="ECO:0000259" key="3">
    <source>
        <dbReference type="Pfam" id="PF00685"/>
    </source>
</evidence>
<feature type="domain" description="Sulfotransferase" evidence="3">
    <location>
        <begin position="3"/>
        <end position="265"/>
    </location>
</feature>
<dbReference type="InterPro" id="IPR027417">
    <property type="entry name" value="P-loop_NTPase"/>
</dbReference>
<dbReference type="PANTHER" id="PTHR11783">
    <property type="entry name" value="SULFOTRANSFERASE SULT"/>
    <property type="match status" value="1"/>
</dbReference>
<dbReference type="SUPFAM" id="SSF52540">
    <property type="entry name" value="P-loop containing nucleoside triphosphate hydrolases"/>
    <property type="match status" value="1"/>
</dbReference>
<dbReference type="KEGG" id="tmb:Thimo_3591"/>
<dbReference type="STRING" id="765912.Thimo_3591"/>
<name>L0H2G7_9GAMM</name>
<accession>L0H2G7</accession>
<reference evidence="4 5" key="1">
    <citation type="submission" date="2011-09" db="EMBL/GenBank/DDBJ databases">
        <title>Complete sequence of chromosome of Thioflavicoccus mobilis 8321.</title>
        <authorList>
            <consortium name="US DOE Joint Genome Institute"/>
            <person name="Lucas S."/>
            <person name="Han J."/>
            <person name="Lapidus A."/>
            <person name="Cheng J.-F."/>
            <person name="Goodwin L."/>
            <person name="Pitluck S."/>
            <person name="Peters L."/>
            <person name="Ovchinnikova G."/>
            <person name="Lu M."/>
            <person name="Detter J.C."/>
            <person name="Han C."/>
            <person name="Tapia R."/>
            <person name="Land M."/>
            <person name="Hauser L."/>
            <person name="Kyrpides N."/>
            <person name="Ivanova N."/>
            <person name="Pagani I."/>
            <person name="Vogl K."/>
            <person name="Liu Z."/>
            <person name="Imhoff J."/>
            <person name="Thiel V."/>
            <person name="Frigaard N.-U."/>
            <person name="Bryant D."/>
            <person name="Woyke T."/>
        </authorList>
    </citation>
    <scope>NUCLEOTIDE SEQUENCE [LARGE SCALE GENOMIC DNA]</scope>
    <source>
        <strain evidence="4 5">8321</strain>
    </source>
</reference>